<comment type="caution">
    <text evidence="1">The sequence shown here is derived from an EMBL/GenBank/DDBJ whole genome shotgun (WGS) entry which is preliminary data.</text>
</comment>
<name>A0ABQ5DFK0_9ASTR</name>
<accession>A0ABQ5DFK0</accession>
<keyword evidence="2" id="KW-1185">Reference proteome</keyword>
<protein>
    <submittedName>
        <fullName evidence="1">Uncharacterized protein</fullName>
    </submittedName>
</protein>
<organism evidence="1 2">
    <name type="scientific">Tanacetum coccineum</name>
    <dbReference type="NCBI Taxonomy" id="301880"/>
    <lineage>
        <taxon>Eukaryota</taxon>
        <taxon>Viridiplantae</taxon>
        <taxon>Streptophyta</taxon>
        <taxon>Embryophyta</taxon>
        <taxon>Tracheophyta</taxon>
        <taxon>Spermatophyta</taxon>
        <taxon>Magnoliopsida</taxon>
        <taxon>eudicotyledons</taxon>
        <taxon>Gunneridae</taxon>
        <taxon>Pentapetalae</taxon>
        <taxon>asterids</taxon>
        <taxon>campanulids</taxon>
        <taxon>Asterales</taxon>
        <taxon>Asteraceae</taxon>
        <taxon>Asteroideae</taxon>
        <taxon>Anthemideae</taxon>
        <taxon>Anthemidinae</taxon>
        <taxon>Tanacetum</taxon>
    </lineage>
</organism>
<reference evidence="1" key="2">
    <citation type="submission" date="2022-01" db="EMBL/GenBank/DDBJ databases">
        <authorList>
            <person name="Yamashiro T."/>
            <person name="Shiraishi A."/>
            <person name="Satake H."/>
            <person name="Nakayama K."/>
        </authorList>
    </citation>
    <scope>NUCLEOTIDE SEQUENCE</scope>
</reference>
<evidence type="ECO:0000313" key="1">
    <source>
        <dbReference type="EMBL" id="GJT35589.1"/>
    </source>
</evidence>
<reference evidence="1" key="1">
    <citation type="journal article" date="2022" name="Int. J. Mol. Sci.">
        <title>Draft Genome of Tanacetum Coccineum: Genomic Comparison of Closely Related Tanacetum-Family Plants.</title>
        <authorList>
            <person name="Yamashiro T."/>
            <person name="Shiraishi A."/>
            <person name="Nakayama K."/>
            <person name="Satake H."/>
        </authorList>
    </citation>
    <scope>NUCLEOTIDE SEQUENCE</scope>
</reference>
<sequence>MTTHKEGEFVNGISIQEAIKRLKEFSNNQCEAKLIAVDISEDLAAFICGLSDCEKVDPSEVVVGKDDETLVLVFDEALGGVLNEL</sequence>
<proteinExistence type="predicted"/>
<evidence type="ECO:0000313" key="2">
    <source>
        <dbReference type="Proteomes" id="UP001151760"/>
    </source>
</evidence>
<dbReference type="Proteomes" id="UP001151760">
    <property type="component" value="Unassembled WGS sequence"/>
</dbReference>
<dbReference type="EMBL" id="BQNB010015062">
    <property type="protein sequence ID" value="GJT35589.1"/>
    <property type="molecule type" value="Genomic_DNA"/>
</dbReference>
<gene>
    <name evidence="1" type="ORF">Tco_0926008</name>
</gene>